<accession>A0A9P0MRG9</accession>
<comment type="subcellular location">
    <subcellularLocation>
        <location evidence="1">Nucleus</location>
    </subcellularLocation>
</comment>
<organism evidence="3 4">
    <name type="scientific">Nezara viridula</name>
    <name type="common">Southern green stink bug</name>
    <name type="synonym">Cimex viridulus</name>
    <dbReference type="NCBI Taxonomy" id="85310"/>
    <lineage>
        <taxon>Eukaryota</taxon>
        <taxon>Metazoa</taxon>
        <taxon>Ecdysozoa</taxon>
        <taxon>Arthropoda</taxon>
        <taxon>Hexapoda</taxon>
        <taxon>Insecta</taxon>
        <taxon>Pterygota</taxon>
        <taxon>Neoptera</taxon>
        <taxon>Paraneoptera</taxon>
        <taxon>Hemiptera</taxon>
        <taxon>Heteroptera</taxon>
        <taxon>Panheteroptera</taxon>
        <taxon>Pentatomomorpha</taxon>
        <taxon>Pentatomoidea</taxon>
        <taxon>Pentatomidae</taxon>
        <taxon>Pentatominae</taxon>
        <taxon>Nezara</taxon>
    </lineage>
</organism>
<dbReference type="Proteomes" id="UP001152798">
    <property type="component" value="Chromosome 6"/>
</dbReference>
<dbReference type="PROSITE" id="PS51031">
    <property type="entry name" value="BESS"/>
    <property type="match status" value="1"/>
</dbReference>
<sequence length="215" mass="24294">MIFEGEVSWNLYPVADTQPLGEISKILSMDDVVMATTTIKDEVHYSDGVQNTECMNNEIPQPASEDYCNTNAANESVSSIKIKCEPLIEMSSSPQPPMKKIKKESDSFETLNQSVTKLHKFPVMRSCDVVEDEYYYFAMHIVSQLRTLPTRSFIILQERIQSLVTEERLKVLASPDQTGSTTPSSFVHISSPSYNFQSGYQSPSPYHSSQFEKIK</sequence>
<protein>
    <recommendedName>
        <fullName evidence="2">BESS domain-containing protein</fullName>
    </recommendedName>
</protein>
<dbReference type="InterPro" id="IPR004210">
    <property type="entry name" value="BESS_motif"/>
</dbReference>
<dbReference type="OrthoDB" id="8195619at2759"/>
<evidence type="ECO:0000256" key="1">
    <source>
        <dbReference type="PROSITE-ProRule" id="PRU00371"/>
    </source>
</evidence>
<evidence type="ECO:0000313" key="4">
    <source>
        <dbReference type="Proteomes" id="UP001152798"/>
    </source>
</evidence>
<gene>
    <name evidence="3" type="ORF">NEZAVI_LOCUS12899</name>
</gene>
<dbReference type="EMBL" id="OV725082">
    <property type="protein sequence ID" value="CAH1404498.1"/>
    <property type="molecule type" value="Genomic_DNA"/>
</dbReference>
<feature type="domain" description="BESS" evidence="2">
    <location>
        <begin position="131"/>
        <end position="170"/>
    </location>
</feature>
<dbReference type="GO" id="GO:0003677">
    <property type="term" value="F:DNA binding"/>
    <property type="evidence" value="ECO:0007669"/>
    <property type="project" value="InterPro"/>
</dbReference>
<dbReference type="GO" id="GO:0005634">
    <property type="term" value="C:nucleus"/>
    <property type="evidence" value="ECO:0007669"/>
    <property type="project" value="UniProtKB-SubCell"/>
</dbReference>
<reference evidence="3" key="1">
    <citation type="submission" date="2022-01" db="EMBL/GenBank/DDBJ databases">
        <authorList>
            <person name="King R."/>
        </authorList>
    </citation>
    <scope>NUCLEOTIDE SEQUENCE</scope>
</reference>
<evidence type="ECO:0000313" key="3">
    <source>
        <dbReference type="EMBL" id="CAH1404498.1"/>
    </source>
</evidence>
<evidence type="ECO:0000259" key="2">
    <source>
        <dbReference type="PROSITE" id="PS51031"/>
    </source>
</evidence>
<dbReference type="AlphaFoldDB" id="A0A9P0MRG9"/>
<keyword evidence="1" id="KW-0539">Nucleus</keyword>
<name>A0A9P0MRG9_NEZVI</name>
<proteinExistence type="predicted"/>
<keyword evidence="4" id="KW-1185">Reference proteome</keyword>